<organism evidence="2 5">
    <name type="scientific">Clostridium pasteurianum DSM 525 = ATCC 6013</name>
    <dbReference type="NCBI Taxonomy" id="1262449"/>
    <lineage>
        <taxon>Bacteria</taxon>
        <taxon>Bacillati</taxon>
        <taxon>Bacillota</taxon>
        <taxon>Clostridia</taxon>
        <taxon>Eubacteriales</taxon>
        <taxon>Clostridiaceae</taxon>
        <taxon>Clostridium</taxon>
    </lineage>
</organism>
<gene>
    <name evidence="2" type="ORF">CLPA_c36140</name>
    <name evidence="3" type="ORF">CP6013_03575</name>
</gene>
<dbReference type="Proteomes" id="UP000028042">
    <property type="component" value="Unassembled WGS sequence"/>
</dbReference>
<evidence type="ECO:0000313" key="2">
    <source>
        <dbReference type="EMBL" id="AJA53658.1"/>
    </source>
</evidence>
<keyword evidence="1" id="KW-1133">Transmembrane helix</keyword>
<name>A0A0H3JBG1_CLOPA</name>
<dbReference type="Proteomes" id="UP000030905">
    <property type="component" value="Chromosome"/>
</dbReference>
<dbReference type="KEGG" id="cpae:CPAST_c36140"/>
<reference evidence="2 5" key="1">
    <citation type="journal article" date="2015" name="Genome Announc.">
        <title>Complete Genome Sequence of the Nitrogen-Fixing and Solvent-Producing Clostridium pasteurianum DSM 525.</title>
        <authorList>
            <person name="Poehlein A."/>
            <person name="Grosse-Honebrink A."/>
            <person name="Zhang Y."/>
            <person name="Minton N.P."/>
            <person name="Daniel R."/>
        </authorList>
    </citation>
    <scope>NUCLEOTIDE SEQUENCE [LARGE SCALE GENOMIC DNA]</scope>
    <source>
        <strain evidence="2">DSM 525</strain>
        <strain evidence="5">DSM 525 / ATCC 6013</strain>
    </source>
</reference>
<evidence type="ECO:0000313" key="4">
    <source>
        <dbReference type="Proteomes" id="UP000028042"/>
    </source>
</evidence>
<dbReference type="eggNOG" id="ENOG5033ZSH">
    <property type="taxonomic scope" value="Bacteria"/>
</dbReference>
<evidence type="ECO:0000313" key="5">
    <source>
        <dbReference type="Proteomes" id="UP000030905"/>
    </source>
</evidence>
<feature type="transmembrane region" description="Helical" evidence="1">
    <location>
        <begin position="9"/>
        <end position="30"/>
    </location>
</feature>
<evidence type="ECO:0000256" key="1">
    <source>
        <dbReference type="SAM" id="Phobius"/>
    </source>
</evidence>
<evidence type="ECO:0000313" key="3">
    <source>
        <dbReference type="EMBL" id="KRU14317.1"/>
    </source>
</evidence>
<dbReference type="EMBL" id="JPGY02000001">
    <property type="protein sequence ID" value="KRU14317.1"/>
    <property type="molecule type" value="Genomic_DNA"/>
</dbReference>
<reference evidence="3" key="2">
    <citation type="submission" date="2015-10" db="EMBL/GenBank/DDBJ databases">
        <title>Improved Draft Genome Sequence of Clostridium pasteurianum Strain ATCC 6013 (DSM 525) Using a Hybrid Next-Generation Sequencing Approach.</title>
        <authorList>
            <person name="Pyne M.E."/>
            <person name="Utturkar S.M."/>
            <person name="Brown S.D."/>
            <person name="Moo-Young M."/>
            <person name="Chung D.A."/>
            <person name="Chou P.C."/>
        </authorList>
    </citation>
    <scope>NUCLEOTIDE SEQUENCE</scope>
    <source>
        <strain evidence="3">ATCC 6013</strain>
    </source>
</reference>
<dbReference type="PATRIC" id="fig|1262449.3.peg.2448"/>
<accession>A0A0H3JBG1</accession>
<dbReference type="GeneID" id="93075707"/>
<keyword evidence="5" id="KW-1185">Reference proteome</keyword>
<reference evidence="3 4" key="3">
    <citation type="journal article" name="Genome Announc.">
        <title>Improved Draft Genome Sequence of Clostridium pasteurianum Strain ATCC 6013 (DSM 525) Using a Hybrid Next-Generation Sequencing Approach.</title>
        <authorList>
            <person name="Pyne M.E."/>
            <person name="Utturkar S."/>
            <person name="Brown S.D."/>
            <person name="Moo-Young M."/>
            <person name="Chung D.A."/>
            <person name="Chou C.P."/>
        </authorList>
    </citation>
    <scope>NUCLEOTIDE SEQUENCE [LARGE SCALE GENOMIC DNA]</scope>
    <source>
        <strain evidence="3 4">ATCC 6013</strain>
    </source>
</reference>
<dbReference type="KEGG" id="cpat:CLPA_c36140"/>
<dbReference type="AlphaFoldDB" id="A0A0H3JBG1"/>
<protein>
    <submittedName>
        <fullName evidence="2">Uncharacterized protein</fullName>
    </submittedName>
</protein>
<dbReference type="EMBL" id="CP009268">
    <property type="protein sequence ID" value="AJA53658.1"/>
    <property type="molecule type" value="Genomic_DNA"/>
</dbReference>
<keyword evidence="1" id="KW-0472">Membrane</keyword>
<dbReference type="RefSeq" id="WP_003445690.1">
    <property type="nucleotide sequence ID" value="NZ_ANZB01000008.1"/>
</dbReference>
<proteinExistence type="predicted"/>
<keyword evidence="1" id="KW-0812">Transmembrane</keyword>
<sequence>MFDKNTKKIILLSAIITFNIFLLIFIFFNISTLSKYNKSKYQLNTYIKNINIINSQTASINEGQTIDIEKAKDKLPSVINSLIKINKNLENYDADSRYKYTFDSLKSGLDNNILMYKQLLSIFNNLESNDINNSIQNFINYKNNCIKYYGYIKSNHKFFSLSKDSTVFINNSYNYILNFTRIKNDKDILNTQNMEFENNINDILAKFNSVRVNLYYYAESARKNSISYDNAIVKVQNNKDKFNNILEQFSQINVPQNQIEVYRNFNKVLNDYNTYINSFSSALKKEKYISESKNSSLDISDLYKDSDTKYNIMNKNFNNLKNNFKDVFY</sequence>